<evidence type="ECO:0000313" key="5">
    <source>
        <dbReference type="EMBL" id="SDE79625.1"/>
    </source>
</evidence>
<dbReference type="InterPro" id="IPR036388">
    <property type="entry name" value="WH-like_DNA-bd_sf"/>
</dbReference>
<dbReference type="InterPro" id="IPR019888">
    <property type="entry name" value="Tscrpt_reg_AsnC-like"/>
</dbReference>
<evidence type="ECO:0000259" key="4">
    <source>
        <dbReference type="PROSITE" id="PS50956"/>
    </source>
</evidence>
<dbReference type="PRINTS" id="PR00033">
    <property type="entry name" value="HTHASNC"/>
</dbReference>
<dbReference type="InterPro" id="IPR000485">
    <property type="entry name" value="AsnC-type_HTH_dom"/>
</dbReference>
<keyword evidence="6" id="KW-1185">Reference proteome</keyword>
<gene>
    <name evidence="5" type="ORF">SAMN05216218_101359</name>
</gene>
<dbReference type="PANTHER" id="PTHR43413:SF4">
    <property type="entry name" value="HTH-TYPE TRANSCRIPTIONAL REGULATOR LYSM"/>
    <property type="match status" value="1"/>
</dbReference>
<proteinExistence type="predicted"/>
<name>A0A1G7FV57_9EURY</name>
<dbReference type="EMBL" id="FNBK01000001">
    <property type="protein sequence ID" value="SDE79625.1"/>
    <property type="molecule type" value="Genomic_DNA"/>
</dbReference>
<dbReference type="InterPro" id="IPR011991">
    <property type="entry name" value="ArsR-like_HTH"/>
</dbReference>
<dbReference type="InterPro" id="IPR056526">
    <property type="entry name" value="TRASH_HVO_1752"/>
</dbReference>
<dbReference type="GO" id="GO:0043565">
    <property type="term" value="F:sequence-specific DNA binding"/>
    <property type="evidence" value="ECO:0007669"/>
    <property type="project" value="InterPro"/>
</dbReference>
<evidence type="ECO:0000313" key="6">
    <source>
        <dbReference type="Proteomes" id="UP000199076"/>
    </source>
</evidence>
<evidence type="ECO:0000256" key="1">
    <source>
        <dbReference type="ARBA" id="ARBA00023015"/>
    </source>
</evidence>
<dbReference type="Gene3D" id="1.10.10.10">
    <property type="entry name" value="Winged helix-like DNA-binding domain superfamily/Winged helix DNA-binding domain"/>
    <property type="match status" value="1"/>
</dbReference>
<keyword evidence="3" id="KW-0804">Transcription</keyword>
<dbReference type="InterPro" id="IPR001845">
    <property type="entry name" value="HTH_ArsR_DNA-bd_dom"/>
</dbReference>
<dbReference type="OrthoDB" id="33200at2157"/>
<organism evidence="5 6">
    <name type="scientific">Halorientalis regularis</name>
    <dbReference type="NCBI Taxonomy" id="660518"/>
    <lineage>
        <taxon>Archaea</taxon>
        <taxon>Methanobacteriati</taxon>
        <taxon>Methanobacteriota</taxon>
        <taxon>Stenosarchaea group</taxon>
        <taxon>Halobacteria</taxon>
        <taxon>Halobacteriales</taxon>
        <taxon>Haloarculaceae</taxon>
        <taxon>Halorientalis</taxon>
    </lineage>
</organism>
<dbReference type="PROSITE" id="PS50956">
    <property type="entry name" value="HTH_ASNC_2"/>
    <property type="match status" value="1"/>
</dbReference>
<evidence type="ECO:0000256" key="3">
    <source>
        <dbReference type="ARBA" id="ARBA00023163"/>
    </source>
</evidence>
<dbReference type="Gene3D" id="2.10.110.10">
    <property type="entry name" value="Cysteine Rich Protein"/>
    <property type="match status" value="1"/>
</dbReference>
<dbReference type="Pfam" id="PF24273">
    <property type="entry name" value="TRASH_HVO_1752_C"/>
    <property type="match status" value="1"/>
</dbReference>
<dbReference type="SMART" id="SM00418">
    <property type="entry name" value="HTH_ARSR"/>
    <property type="match status" value="1"/>
</dbReference>
<keyword evidence="1" id="KW-0805">Transcription regulation</keyword>
<feature type="domain" description="HTH asnC-type" evidence="4">
    <location>
        <begin position="4"/>
        <end position="67"/>
    </location>
</feature>
<dbReference type="PANTHER" id="PTHR43413">
    <property type="entry name" value="TRANSCRIPTIONAL REGULATOR, ASNC FAMILY"/>
    <property type="match status" value="1"/>
</dbReference>
<reference evidence="6" key="1">
    <citation type="submission" date="2016-10" db="EMBL/GenBank/DDBJ databases">
        <authorList>
            <person name="Varghese N."/>
            <person name="Submissions S."/>
        </authorList>
    </citation>
    <scope>NUCLEOTIDE SEQUENCE [LARGE SCALE GENOMIC DNA]</scope>
    <source>
        <strain evidence="6">IBRC-M 10760</strain>
    </source>
</reference>
<dbReference type="STRING" id="660518.SAMN05216218_101359"/>
<dbReference type="AlphaFoldDB" id="A0A1G7FV57"/>
<dbReference type="SMART" id="SM00344">
    <property type="entry name" value="HTH_ASNC"/>
    <property type="match status" value="1"/>
</dbReference>
<dbReference type="SUPFAM" id="SSF46785">
    <property type="entry name" value="Winged helix' DNA-binding domain"/>
    <property type="match status" value="1"/>
</dbReference>
<dbReference type="InterPro" id="IPR036390">
    <property type="entry name" value="WH_DNA-bd_sf"/>
</dbReference>
<dbReference type="Pfam" id="PF13412">
    <property type="entry name" value="HTH_24"/>
    <property type="match status" value="1"/>
</dbReference>
<sequence length="198" mass="21404">MRGLDDTDREILDILLSDGRRSYSDIAEAVDLSPPAVSDRIDRLRELGVVRRFTVDLDRSVLREGVPVLVDLQVRPGRGDAVADALSAAEPVEHVFTTADERIVATATVGDGDVSGMLADTVEMDDIGEYGVDLLDDTAWSPAMDDAEFAPECAECGNTVDAEGETAELDGTHYHFCCSSCQSRFVAQYEELRDGASS</sequence>
<dbReference type="SMART" id="SM00746">
    <property type="entry name" value="TRASH"/>
    <property type="match status" value="1"/>
</dbReference>
<dbReference type="CDD" id="cd00090">
    <property type="entry name" value="HTH_ARSR"/>
    <property type="match status" value="1"/>
</dbReference>
<dbReference type="Proteomes" id="UP000199076">
    <property type="component" value="Unassembled WGS sequence"/>
</dbReference>
<keyword evidence="2 5" id="KW-0238">DNA-binding</keyword>
<dbReference type="GO" id="GO:0003700">
    <property type="term" value="F:DNA-binding transcription factor activity"/>
    <property type="evidence" value="ECO:0007669"/>
    <property type="project" value="InterPro"/>
</dbReference>
<dbReference type="InterPro" id="IPR050684">
    <property type="entry name" value="HTH-Siroheme_Decarb"/>
</dbReference>
<protein>
    <submittedName>
        <fullName evidence="5">DNA-binding transcriptional regulator, Lrp family</fullName>
    </submittedName>
</protein>
<dbReference type="RefSeq" id="WP_092687153.1">
    <property type="nucleotide sequence ID" value="NZ_FNBK01000001.1"/>
</dbReference>
<dbReference type="InterPro" id="IPR011017">
    <property type="entry name" value="TRASH_dom"/>
</dbReference>
<accession>A0A1G7FV57</accession>
<evidence type="ECO:0000256" key="2">
    <source>
        <dbReference type="ARBA" id="ARBA00023125"/>
    </source>
</evidence>